<accession>A0ABD6ADM7</accession>
<evidence type="ECO:0000313" key="4">
    <source>
        <dbReference type="Proteomes" id="UP001596547"/>
    </source>
</evidence>
<feature type="transmembrane region" description="Helical" evidence="1">
    <location>
        <begin position="29"/>
        <end position="47"/>
    </location>
</feature>
<dbReference type="RefSeq" id="WP_276302782.1">
    <property type="nucleotide sequence ID" value="NZ_CP119992.1"/>
</dbReference>
<keyword evidence="4" id="KW-1185">Reference proteome</keyword>
<dbReference type="EMBL" id="JBHTBF010000002">
    <property type="protein sequence ID" value="MFC7317983.1"/>
    <property type="molecule type" value="Genomic_DNA"/>
</dbReference>
<dbReference type="AlphaFoldDB" id="A0ABD6ADM7"/>
<evidence type="ECO:0000313" key="3">
    <source>
        <dbReference type="EMBL" id="MFC7317983.1"/>
    </source>
</evidence>
<dbReference type="Pfam" id="PF18902">
    <property type="entry name" value="DUF5658"/>
    <property type="match status" value="1"/>
</dbReference>
<feature type="transmembrane region" description="Helical" evidence="1">
    <location>
        <begin position="97"/>
        <end position="120"/>
    </location>
</feature>
<organism evidence="3 4">
    <name type="scientific">Halomarina halobia</name>
    <dbReference type="NCBI Taxonomy" id="3033386"/>
    <lineage>
        <taxon>Archaea</taxon>
        <taxon>Methanobacteriati</taxon>
        <taxon>Methanobacteriota</taxon>
        <taxon>Stenosarchaea group</taxon>
        <taxon>Halobacteria</taxon>
        <taxon>Halobacteriales</taxon>
        <taxon>Natronomonadaceae</taxon>
        <taxon>Halomarina</taxon>
    </lineage>
</organism>
<name>A0ABD6ADM7_9EURY</name>
<feature type="domain" description="DUF5658" evidence="2">
    <location>
        <begin position="35"/>
        <end position="117"/>
    </location>
</feature>
<keyword evidence="1" id="KW-0472">Membrane</keyword>
<keyword evidence="1" id="KW-0812">Transmembrane</keyword>
<dbReference type="Proteomes" id="UP001596547">
    <property type="component" value="Unassembled WGS sequence"/>
</dbReference>
<evidence type="ECO:0000259" key="2">
    <source>
        <dbReference type="Pfam" id="PF18902"/>
    </source>
</evidence>
<dbReference type="GeneID" id="79315334"/>
<sequence length="121" mass="13216">MSSIELAAYVRHGWNDRSLLSVAARHERAFWGLAVTAMLLDIGLTYYGLRLGLVEMNPIASEIIAKYGLPGMIGMKSFGFGVALFGRRVVHRRYAALVPLALALPWLVAACINVVMIASIL</sequence>
<keyword evidence="1" id="KW-1133">Transmembrane helix</keyword>
<comment type="caution">
    <text evidence="3">The sequence shown here is derived from an EMBL/GenBank/DDBJ whole genome shotgun (WGS) entry which is preliminary data.</text>
</comment>
<gene>
    <name evidence="3" type="ORF">ACFQPE_14440</name>
</gene>
<dbReference type="InterPro" id="IPR043717">
    <property type="entry name" value="DUF5658"/>
</dbReference>
<reference evidence="3 4" key="1">
    <citation type="journal article" date="2019" name="Int. J. Syst. Evol. Microbiol.">
        <title>The Global Catalogue of Microorganisms (GCM) 10K type strain sequencing project: providing services to taxonomists for standard genome sequencing and annotation.</title>
        <authorList>
            <consortium name="The Broad Institute Genomics Platform"/>
            <consortium name="The Broad Institute Genome Sequencing Center for Infectious Disease"/>
            <person name="Wu L."/>
            <person name="Ma J."/>
        </authorList>
    </citation>
    <scope>NUCLEOTIDE SEQUENCE [LARGE SCALE GENOMIC DNA]</scope>
    <source>
        <strain evidence="3 4">PSR21</strain>
    </source>
</reference>
<feature type="transmembrane region" description="Helical" evidence="1">
    <location>
        <begin position="67"/>
        <end position="85"/>
    </location>
</feature>
<proteinExistence type="predicted"/>
<evidence type="ECO:0000256" key="1">
    <source>
        <dbReference type="SAM" id="Phobius"/>
    </source>
</evidence>
<protein>
    <submittedName>
        <fullName evidence="3">DUF5658 family protein</fullName>
    </submittedName>
</protein>